<dbReference type="InterPro" id="IPR036396">
    <property type="entry name" value="Cyt_P450_sf"/>
</dbReference>
<comment type="cofactor">
    <cofactor evidence="1 8">
        <name>heme</name>
        <dbReference type="ChEBI" id="CHEBI:30413"/>
    </cofactor>
</comment>
<dbReference type="FunFam" id="1.10.630.10:FF:000006">
    <property type="entry name" value="Cytochrome P450 302a1, mitochondrial"/>
    <property type="match status" value="1"/>
</dbReference>
<dbReference type="GO" id="GO:0020037">
    <property type="term" value="F:heme binding"/>
    <property type="evidence" value="ECO:0007669"/>
    <property type="project" value="InterPro"/>
</dbReference>
<keyword evidence="7 9" id="KW-0503">Monooxygenase</keyword>
<dbReference type="InterPro" id="IPR002401">
    <property type="entry name" value="Cyt_P450_E_grp-I"/>
</dbReference>
<dbReference type="GO" id="GO:0004497">
    <property type="term" value="F:monooxygenase activity"/>
    <property type="evidence" value="ECO:0007669"/>
    <property type="project" value="UniProtKB-KW"/>
</dbReference>
<reference evidence="10" key="2">
    <citation type="submission" date="2023-03" db="EMBL/GenBank/DDBJ databases">
        <authorList>
            <person name="Fu H."/>
        </authorList>
    </citation>
    <scope>NUCLEOTIDE SEQUENCE</scope>
</reference>
<feature type="binding site" description="axial binding residue" evidence="8">
    <location>
        <position position="485"/>
    </location>
    <ligand>
        <name>heme</name>
        <dbReference type="ChEBI" id="CHEBI:30413"/>
    </ligand>
    <ligandPart>
        <name>Fe</name>
        <dbReference type="ChEBI" id="CHEBI:18248"/>
    </ligandPart>
</feature>
<sequence>MLKFYQGPVWCARQREMLPLIVRCKSAKALTSMRSGTATLHFSSRAGDALGNPKDLGKAAAKPFRDIPGPKSLPLVGTLYLYLPFIGKYSFGRLHHTGLKKLREFGPIVREELISNVNLLLLFDPRDIETMYATEGRYPMRRSHVALEKYRLDRPEMYNSGGLLPTNGPEWWKLRSPAQKVLSRPQSVLSRLPVVSEVAQDFVDLVAILRDPVTGFIPNFLDLEKRLFLELTMAATLDVRLGCIDKVNPHNISEEAMSLIKASDDSNSTIFSTDNGLHLWKVFNTPTYKKLTNGQDTIYRIAYKYVDAKDNELKSRPEDNPTTVLEYFLLRSGLDKKDIISVFCDTLLAGIDTGSVTLSFALYNLATNPEKQELLAQEARDLLSQSDGKVTKVVLAQARYLKAVVKESSRLYPISIGVGRIAAEETVIRGYNIPKGTVIVTQNQVSCRLPEYFENPNEFLPERWFTKDAINPFLVLPFGHGPRACIGRRMAEQNVYAALIMIAANYKIGWKGGKLDCYSTHTNEPDSPLDFTFTPRD</sequence>
<keyword evidence="3 8" id="KW-0349">Heme</keyword>
<dbReference type="PROSITE" id="PS00086">
    <property type="entry name" value="CYTOCHROME_P450"/>
    <property type="match status" value="1"/>
</dbReference>
<keyword evidence="5 9" id="KW-0560">Oxidoreductase</keyword>
<dbReference type="RefSeq" id="XP_064077425.1">
    <property type="nucleotide sequence ID" value="XM_064221355.1"/>
</dbReference>
<evidence type="ECO:0000256" key="9">
    <source>
        <dbReference type="RuleBase" id="RU000461"/>
    </source>
</evidence>
<evidence type="ECO:0000256" key="8">
    <source>
        <dbReference type="PIRSR" id="PIRSR602401-1"/>
    </source>
</evidence>
<organism evidence="10">
    <name type="scientific">Macrobrachium nipponense</name>
    <name type="common">Oriental river shrimp</name>
    <name type="synonym">Palaemon nipponensis</name>
    <dbReference type="NCBI Taxonomy" id="159736"/>
    <lineage>
        <taxon>Eukaryota</taxon>
        <taxon>Metazoa</taxon>
        <taxon>Ecdysozoa</taxon>
        <taxon>Arthropoda</taxon>
        <taxon>Crustacea</taxon>
        <taxon>Multicrustacea</taxon>
        <taxon>Malacostraca</taxon>
        <taxon>Eumalacostraca</taxon>
        <taxon>Eucarida</taxon>
        <taxon>Decapoda</taxon>
        <taxon>Pleocyemata</taxon>
        <taxon>Caridea</taxon>
        <taxon>Palaemonoidea</taxon>
        <taxon>Palaemonidae</taxon>
        <taxon>Macrobrachium</taxon>
    </lineage>
</organism>
<dbReference type="Gene3D" id="1.10.630.10">
    <property type="entry name" value="Cytochrome P450"/>
    <property type="match status" value="1"/>
</dbReference>
<dbReference type="InterPro" id="IPR050479">
    <property type="entry name" value="CYP11_CYP27_families"/>
</dbReference>
<keyword evidence="4 8" id="KW-0479">Metal-binding</keyword>
<dbReference type="PRINTS" id="PR00385">
    <property type="entry name" value="P450"/>
</dbReference>
<dbReference type="AlphaFoldDB" id="A0AA50KL25"/>
<evidence type="ECO:0000256" key="5">
    <source>
        <dbReference type="ARBA" id="ARBA00023002"/>
    </source>
</evidence>
<dbReference type="KEGG" id="mnz:135195035"/>
<dbReference type="GeneID" id="135195035"/>
<evidence type="ECO:0000256" key="1">
    <source>
        <dbReference type="ARBA" id="ARBA00001971"/>
    </source>
</evidence>
<dbReference type="PANTHER" id="PTHR24279">
    <property type="entry name" value="CYTOCHROME P450"/>
    <property type="match status" value="1"/>
</dbReference>
<evidence type="ECO:0000256" key="7">
    <source>
        <dbReference type="ARBA" id="ARBA00023033"/>
    </source>
</evidence>
<dbReference type="GO" id="GO:0016705">
    <property type="term" value="F:oxidoreductase activity, acting on paired donors, with incorporation or reduction of molecular oxygen"/>
    <property type="evidence" value="ECO:0007669"/>
    <property type="project" value="InterPro"/>
</dbReference>
<comment type="similarity">
    <text evidence="2 9">Belongs to the cytochrome P450 family.</text>
</comment>
<evidence type="ECO:0000256" key="2">
    <source>
        <dbReference type="ARBA" id="ARBA00010617"/>
    </source>
</evidence>
<dbReference type="Pfam" id="PF00067">
    <property type="entry name" value="p450"/>
    <property type="match status" value="1"/>
</dbReference>
<evidence type="ECO:0000256" key="4">
    <source>
        <dbReference type="ARBA" id="ARBA00022723"/>
    </source>
</evidence>
<dbReference type="PANTHER" id="PTHR24279:SF120">
    <property type="entry name" value="CYTOCHROME P450"/>
    <property type="match status" value="1"/>
</dbReference>
<evidence type="ECO:0000313" key="10">
    <source>
        <dbReference type="EMBL" id="WMC09172.1"/>
    </source>
</evidence>
<dbReference type="CDD" id="cd11054">
    <property type="entry name" value="CYP24A1-like"/>
    <property type="match status" value="1"/>
</dbReference>
<dbReference type="GO" id="GO:0005506">
    <property type="term" value="F:iron ion binding"/>
    <property type="evidence" value="ECO:0007669"/>
    <property type="project" value="InterPro"/>
</dbReference>
<dbReference type="PRINTS" id="PR00463">
    <property type="entry name" value="EP450I"/>
</dbReference>
<proteinExistence type="evidence at transcript level"/>
<evidence type="ECO:0000256" key="3">
    <source>
        <dbReference type="ARBA" id="ARBA00022617"/>
    </source>
</evidence>
<dbReference type="InterPro" id="IPR017972">
    <property type="entry name" value="Cyt_P450_CS"/>
</dbReference>
<reference evidence="10" key="1">
    <citation type="journal article" date="2023" name="J. Steroid Biochem. Mol. Biol.">
        <title>Dual roles of CYP302A1 in regulating ovarian maturation and molting in Macrobrachium nipponense.</title>
        <authorList>
            <person name="Zheng Y."/>
            <person name="Zhang W."/>
            <person name="Xiong Y."/>
            <person name="Wang J."/>
            <person name="Jin S."/>
            <person name="Qiao H."/>
            <person name="Jiang S."/>
            <person name="Fu H."/>
        </authorList>
    </citation>
    <scope>NUCLEOTIDE SEQUENCE</scope>
</reference>
<protein>
    <submittedName>
        <fullName evidence="10">Cytochrome P450 CYP302A1</fullName>
    </submittedName>
</protein>
<evidence type="ECO:0000256" key="6">
    <source>
        <dbReference type="ARBA" id="ARBA00023004"/>
    </source>
</evidence>
<dbReference type="SMR" id="A0AA50KL25"/>
<name>A0AA50KL25_MACNP</name>
<accession>A0AA50KL25</accession>
<dbReference type="EMBL" id="OQ553933">
    <property type="protein sequence ID" value="WMC09172.1"/>
    <property type="molecule type" value="mRNA"/>
</dbReference>
<dbReference type="InterPro" id="IPR001128">
    <property type="entry name" value="Cyt_P450"/>
</dbReference>
<dbReference type="SUPFAM" id="SSF48264">
    <property type="entry name" value="Cytochrome P450"/>
    <property type="match status" value="1"/>
</dbReference>
<keyword evidence="6 8" id="KW-0408">Iron</keyword>